<dbReference type="PANTHER" id="PTHR47823:SF9">
    <property type="entry name" value="CHROMOSOME UNDETERMINED SCAFFOLD_10, WHOLE GENOME SHOTGUN SEQUENCE"/>
    <property type="match status" value="1"/>
</dbReference>
<dbReference type="GO" id="GO:0005249">
    <property type="term" value="F:voltage-gated potassium channel activity"/>
    <property type="evidence" value="ECO:0007669"/>
    <property type="project" value="InterPro"/>
</dbReference>
<proteinExistence type="predicted"/>
<dbReference type="InterPro" id="IPR000595">
    <property type="entry name" value="cNMP-bd_dom"/>
</dbReference>
<dbReference type="InterPro" id="IPR005821">
    <property type="entry name" value="Ion_trans_dom"/>
</dbReference>
<keyword evidence="13" id="KW-1185">Reference proteome</keyword>
<keyword evidence="8" id="KW-0175">Coiled coil</keyword>
<reference evidence="12" key="1">
    <citation type="submission" date="2023-07" db="EMBL/GenBank/DDBJ databases">
        <authorList>
            <consortium name="AG Swart"/>
            <person name="Singh M."/>
            <person name="Singh A."/>
            <person name="Seah K."/>
            <person name="Emmerich C."/>
        </authorList>
    </citation>
    <scope>NUCLEOTIDE SEQUENCE</scope>
    <source>
        <strain evidence="12">DP1</strain>
    </source>
</reference>
<feature type="transmembrane region" description="Helical" evidence="10">
    <location>
        <begin position="501"/>
        <end position="520"/>
    </location>
</feature>
<keyword evidence="6 10" id="KW-0472">Membrane</keyword>
<dbReference type="PANTHER" id="PTHR47823">
    <property type="entry name" value="ION_TRANS DOMAIN-CONTAINING PROTEIN"/>
    <property type="match status" value="1"/>
</dbReference>
<gene>
    <name evidence="12" type="ORF">ECRASSUSDP1_LOCUS11436</name>
</gene>
<evidence type="ECO:0000256" key="2">
    <source>
        <dbReference type="ARBA" id="ARBA00022448"/>
    </source>
</evidence>
<keyword evidence="7" id="KW-0407">Ion channel</keyword>
<dbReference type="Gene3D" id="1.10.287.70">
    <property type="match status" value="1"/>
</dbReference>
<keyword evidence="5" id="KW-0406">Ion transport</keyword>
<feature type="transmembrane region" description="Helical" evidence="10">
    <location>
        <begin position="302"/>
        <end position="321"/>
    </location>
</feature>
<keyword evidence="3 10" id="KW-0812">Transmembrane</keyword>
<dbReference type="SUPFAM" id="SSF81324">
    <property type="entry name" value="Voltage-gated potassium channels"/>
    <property type="match status" value="1"/>
</dbReference>
<feature type="compositionally biased region" description="Low complexity" evidence="9">
    <location>
        <begin position="848"/>
        <end position="870"/>
    </location>
</feature>
<evidence type="ECO:0000259" key="11">
    <source>
        <dbReference type="PROSITE" id="PS50042"/>
    </source>
</evidence>
<feature type="transmembrane region" description="Helical" evidence="10">
    <location>
        <begin position="341"/>
        <end position="359"/>
    </location>
</feature>
<feature type="coiled-coil region" evidence="8">
    <location>
        <begin position="932"/>
        <end position="959"/>
    </location>
</feature>
<dbReference type="Proteomes" id="UP001295684">
    <property type="component" value="Unassembled WGS sequence"/>
</dbReference>
<feature type="region of interest" description="Disordered" evidence="9">
    <location>
        <begin position="848"/>
        <end position="876"/>
    </location>
</feature>
<evidence type="ECO:0000313" key="13">
    <source>
        <dbReference type="Proteomes" id="UP001295684"/>
    </source>
</evidence>
<comment type="caution">
    <text evidence="12">The sequence shown here is derived from an EMBL/GenBank/DDBJ whole genome shotgun (WGS) entry which is preliminary data.</text>
</comment>
<dbReference type="InterPro" id="IPR003938">
    <property type="entry name" value="K_chnl_volt-dep_EAG/ELK/ERG"/>
</dbReference>
<dbReference type="PROSITE" id="PS50042">
    <property type="entry name" value="CNMP_BINDING_3"/>
    <property type="match status" value="1"/>
</dbReference>
<feature type="region of interest" description="Disordered" evidence="9">
    <location>
        <begin position="888"/>
        <end position="914"/>
    </location>
</feature>
<dbReference type="SUPFAM" id="SSF51206">
    <property type="entry name" value="cAMP-binding domain-like"/>
    <property type="match status" value="1"/>
</dbReference>
<dbReference type="PRINTS" id="PR01463">
    <property type="entry name" value="EAGCHANLFMLY"/>
</dbReference>
<dbReference type="InterPro" id="IPR014710">
    <property type="entry name" value="RmlC-like_jellyroll"/>
</dbReference>
<evidence type="ECO:0000256" key="7">
    <source>
        <dbReference type="ARBA" id="ARBA00023303"/>
    </source>
</evidence>
<keyword evidence="2" id="KW-0813">Transport</keyword>
<feature type="transmembrane region" description="Helical" evidence="10">
    <location>
        <begin position="532"/>
        <end position="556"/>
    </location>
</feature>
<name>A0AAD1UMP1_EUPCR</name>
<organism evidence="12 13">
    <name type="scientific">Euplotes crassus</name>
    <dbReference type="NCBI Taxonomy" id="5936"/>
    <lineage>
        <taxon>Eukaryota</taxon>
        <taxon>Sar</taxon>
        <taxon>Alveolata</taxon>
        <taxon>Ciliophora</taxon>
        <taxon>Intramacronucleata</taxon>
        <taxon>Spirotrichea</taxon>
        <taxon>Hypotrichia</taxon>
        <taxon>Euplotida</taxon>
        <taxon>Euplotidae</taxon>
        <taxon>Moneuplotes</taxon>
    </lineage>
</organism>
<evidence type="ECO:0000256" key="4">
    <source>
        <dbReference type="ARBA" id="ARBA00022989"/>
    </source>
</evidence>
<feature type="transmembrane region" description="Helical" evidence="10">
    <location>
        <begin position="380"/>
        <end position="401"/>
    </location>
</feature>
<dbReference type="Gene3D" id="2.60.120.10">
    <property type="entry name" value="Jelly Rolls"/>
    <property type="match status" value="1"/>
</dbReference>
<dbReference type="SMART" id="SM00100">
    <property type="entry name" value="cNMP"/>
    <property type="match status" value="1"/>
</dbReference>
<dbReference type="CDD" id="cd00038">
    <property type="entry name" value="CAP_ED"/>
    <property type="match status" value="1"/>
</dbReference>
<sequence>MYEEAKGFDNILCSDRLDQTDDKLNSDNVENNIFKDQSFTDGYLVLGNKKNKPISGFKKKSKRYLEDQEMGSMGDDPEKSTRFKPSSFKASKMYKEDYKNEDTMPDDHVLATNNILRIEKTRPELSSEEEVVNPKNHVKQRSRYLFKTHKDQTLIDYASRKMNSKTQTFRHKTNHQQKPTSKLKSCYRKLRCKKFIQGNDIIFSSGSDDSDGEDMEGFTEKQRIEHIESLWKYQINLLLTAHKTITVYKKSNLTTAFEGDFTNLTKPQEELIFGVTEDIEYKEREEYTAKPRFFILLPTQRFYIIWNMIIIGLLCYIATFLPYRIAFIEDSNAIGWTIWDYFSDFLFFLDVVFSCITAYERKDGILEVRTRQIILNYAKGWLTIDVIACIPFTLIGILVGWNLGGSTGKLLRLARLPRLYKMIRILKVFNFIQVIQTNSKIKAFLDFLKRYSGILRLMKTVVYSFLVIHLISCLWYGIAKAQGSNPDTWLARGGYQDKSEFYLYLLCVYWALQTLTTVGFGDITAKTEVELYVTIFWMIFGVIFYSITVSNLASIISSLDVAESRTQAYLSNLNEFSIDLPDGTHTKIRQFIEVNSKNSDNSEYQDLLLNDLPSSLRSEVIAHTHGEVIRKILFFRDKDISFMWKIVPMLKPLKAMAGLVIYNQQEKGKEMYFILKGRIKLWYNLSTRYLSPPSMKGFNQYVEGSYFGDCDIFTGIHDSTAMPATEVNLLVLSRVDVKRLIEKIPKDMERFTKLAKERIYTHQENIIRSLQKDKKAYIELQKSQRGEIDPKSPAQFIVKNLRAHLETKGEKSTFEDRLYRSIKNSPVAEIDSEDEIVPLESEINQALSETMSKSATSQSSSSSEASSNSVDSEELADKIEETKSINSKILAKKETQSLSQAPTGFNKPGRNKDRRTSDVFEDMLQNRMVAFLNDLKEKKKKQQDEKTRKLKELEKVKTNPGMSNYQLPPSTIDEKHKKLLKNYGTIKEIVDLVKEENVALSQAISELYNHNKFIRDKTIENEEKIKRLLNKI</sequence>
<evidence type="ECO:0000256" key="10">
    <source>
        <dbReference type="SAM" id="Phobius"/>
    </source>
</evidence>
<evidence type="ECO:0000256" key="5">
    <source>
        <dbReference type="ARBA" id="ARBA00023065"/>
    </source>
</evidence>
<protein>
    <recommendedName>
        <fullName evidence="11">Cyclic nucleotide-binding domain-containing protein</fullName>
    </recommendedName>
</protein>
<accession>A0AAD1UMP1</accession>
<feature type="domain" description="Cyclic nucleotide-binding" evidence="11">
    <location>
        <begin position="634"/>
        <end position="741"/>
    </location>
</feature>
<keyword evidence="4 10" id="KW-1133">Transmembrane helix</keyword>
<dbReference type="FunFam" id="1.10.287.70:FF:000123">
    <property type="entry name" value="Potassium channel KAT3"/>
    <property type="match status" value="1"/>
</dbReference>
<evidence type="ECO:0000256" key="1">
    <source>
        <dbReference type="ARBA" id="ARBA00004141"/>
    </source>
</evidence>
<feature type="region of interest" description="Disordered" evidence="9">
    <location>
        <begin position="65"/>
        <end position="84"/>
    </location>
</feature>
<dbReference type="EMBL" id="CAMPGE010011293">
    <property type="protein sequence ID" value="CAI2370128.1"/>
    <property type="molecule type" value="Genomic_DNA"/>
</dbReference>
<evidence type="ECO:0000256" key="3">
    <source>
        <dbReference type="ARBA" id="ARBA00022692"/>
    </source>
</evidence>
<feature type="transmembrane region" description="Helical" evidence="10">
    <location>
        <begin position="460"/>
        <end position="481"/>
    </location>
</feature>
<dbReference type="Pfam" id="PF00520">
    <property type="entry name" value="Ion_trans"/>
    <property type="match status" value="1"/>
</dbReference>
<evidence type="ECO:0000313" key="12">
    <source>
        <dbReference type="EMBL" id="CAI2370128.1"/>
    </source>
</evidence>
<dbReference type="GO" id="GO:0016020">
    <property type="term" value="C:membrane"/>
    <property type="evidence" value="ECO:0007669"/>
    <property type="project" value="UniProtKB-SubCell"/>
</dbReference>
<dbReference type="AlphaFoldDB" id="A0AAD1UMP1"/>
<dbReference type="InterPro" id="IPR018490">
    <property type="entry name" value="cNMP-bd_dom_sf"/>
</dbReference>
<comment type="subcellular location">
    <subcellularLocation>
        <location evidence="1">Membrane</location>
        <topology evidence="1">Multi-pass membrane protein</topology>
    </subcellularLocation>
</comment>
<dbReference type="Pfam" id="PF00027">
    <property type="entry name" value="cNMP_binding"/>
    <property type="match status" value="1"/>
</dbReference>
<evidence type="ECO:0000256" key="8">
    <source>
        <dbReference type="SAM" id="Coils"/>
    </source>
</evidence>
<evidence type="ECO:0000256" key="6">
    <source>
        <dbReference type="ARBA" id="ARBA00023136"/>
    </source>
</evidence>
<evidence type="ECO:0000256" key="9">
    <source>
        <dbReference type="SAM" id="MobiDB-lite"/>
    </source>
</evidence>